<keyword evidence="5" id="KW-0732">Signal</keyword>
<sequence>MKQLLNISGLAIAFMITFSSCGGNAEKESTTTQSVETSTLEAEPIKPVEAKLNNVVALEGNDQMQYSQTEFKVAAGQAITFTLKHTGKLEKNAMGHNFVLLKPGTDVNTFAQKALGAKDNDYIPKSASASIIAHTKLLGGGESDTITFTVTEKGTYDFICSFPGHVSMMKGKLIAE</sequence>
<feature type="chain" id="PRO_5012145058" evidence="5">
    <location>
        <begin position="26"/>
        <end position="176"/>
    </location>
</feature>
<dbReference type="PROSITE" id="PS00196">
    <property type="entry name" value="COPPER_BLUE"/>
    <property type="match status" value="1"/>
</dbReference>
<dbReference type="NCBIfam" id="TIGR02695">
    <property type="entry name" value="azurin"/>
    <property type="match status" value="1"/>
</dbReference>
<name>A0A1W2EMY8_9SPHI</name>
<keyword evidence="3" id="KW-0249">Electron transport</keyword>
<dbReference type="Pfam" id="PF00127">
    <property type="entry name" value="Copper-bind"/>
    <property type="match status" value="1"/>
</dbReference>
<keyword evidence="2" id="KW-0479">Metal-binding</keyword>
<dbReference type="Gene3D" id="2.60.40.420">
    <property type="entry name" value="Cupredoxins - blue copper proteins"/>
    <property type="match status" value="1"/>
</dbReference>
<dbReference type="OrthoDB" id="9808161at2"/>
<dbReference type="InterPro" id="IPR008972">
    <property type="entry name" value="Cupredoxin"/>
</dbReference>
<evidence type="ECO:0000313" key="8">
    <source>
        <dbReference type="Proteomes" id="UP000192678"/>
    </source>
</evidence>
<protein>
    <submittedName>
        <fullName evidence="7">Azurin</fullName>
    </submittedName>
</protein>
<gene>
    <name evidence="7" type="ORF">SAMN04488101_113116</name>
</gene>
<accession>A0A1W2EMY8</accession>
<keyword evidence="8" id="KW-1185">Reference proteome</keyword>
<evidence type="ECO:0000256" key="3">
    <source>
        <dbReference type="ARBA" id="ARBA00022982"/>
    </source>
</evidence>
<dbReference type="RefSeq" id="WP_084291254.1">
    <property type="nucleotide sequence ID" value="NZ_FWYB01000013.1"/>
</dbReference>
<evidence type="ECO:0000313" key="7">
    <source>
        <dbReference type="EMBL" id="SMD10518.1"/>
    </source>
</evidence>
<evidence type="ECO:0000256" key="1">
    <source>
        <dbReference type="ARBA" id="ARBA00022448"/>
    </source>
</evidence>
<feature type="domain" description="Blue (type 1) copper" evidence="6">
    <location>
        <begin position="59"/>
        <end position="174"/>
    </location>
</feature>
<dbReference type="GO" id="GO:0009055">
    <property type="term" value="F:electron transfer activity"/>
    <property type="evidence" value="ECO:0007669"/>
    <property type="project" value="InterPro"/>
</dbReference>
<dbReference type="InterPro" id="IPR028871">
    <property type="entry name" value="BlueCu_1_BS"/>
</dbReference>
<dbReference type="InterPro" id="IPR050845">
    <property type="entry name" value="Cu-binding_ET"/>
</dbReference>
<dbReference type="EMBL" id="FWYB01000013">
    <property type="protein sequence ID" value="SMD10518.1"/>
    <property type="molecule type" value="Genomic_DNA"/>
</dbReference>
<evidence type="ECO:0000256" key="5">
    <source>
        <dbReference type="SAM" id="SignalP"/>
    </source>
</evidence>
<evidence type="ECO:0000256" key="2">
    <source>
        <dbReference type="ARBA" id="ARBA00022723"/>
    </source>
</evidence>
<keyword evidence="4" id="KW-0186">Copper</keyword>
<proteinExistence type="predicted"/>
<dbReference type="STRING" id="475255.SAMN04488101_113116"/>
<dbReference type="GO" id="GO:0005507">
    <property type="term" value="F:copper ion binding"/>
    <property type="evidence" value="ECO:0007669"/>
    <property type="project" value="InterPro"/>
</dbReference>
<evidence type="ECO:0000259" key="6">
    <source>
        <dbReference type="Pfam" id="PF00127"/>
    </source>
</evidence>
<dbReference type="InterPro" id="IPR014068">
    <property type="entry name" value="Azurin"/>
</dbReference>
<dbReference type="PANTHER" id="PTHR38439">
    <property type="entry name" value="AURACYANIN-B"/>
    <property type="match status" value="1"/>
</dbReference>
<dbReference type="PANTHER" id="PTHR38439:SF2">
    <property type="entry name" value="OUTER MEMBRANE PROTEIN H.8"/>
    <property type="match status" value="1"/>
</dbReference>
<reference evidence="7 8" key="1">
    <citation type="submission" date="2017-04" db="EMBL/GenBank/DDBJ databases">
        <authorList>
            <person name="Afonso C.L."/>
            <person name="Miller P.J."/>
            <person name="Scott M.A."/>
            <person name="Spackman E."/>
            <person name="Goraichik I."/>
            <person name="Dimitrov K.M."/>
            <person name="Suarez D.L."/>
            <person name="Swayne D.E."/>
        </authorList>
    </citation>
    <scope>NUCLEOTIDE SEQUENCE [LARGE SCALE GENOMIC DNA]</scope>
    <source>
        <strain evidence="7 8">DSM 19625</strain>
    </source>
</reference>
<dbReference type="InterPro" id="IPR000923">
    <property type="entry name" value="BlueCu_1"/>
</dbReference>
<dbReference type="AlphaFoldDB" id="A0A1W2EMY8"/>
<organism evidence="7 8">
    <name type="scientific">Pedobacter nyackensis</name>
    <dbReference type="NCBI Taxonomy" id="475255"/>
    <lineage>
        <taxon>Bacteria</taxon>
        <taxon>Pseudomonadati</taxon>
        <taxon>Bacteroidota</taxon>
        <taxon>Sphingobacteriia</taxon>
        <taxon>Sphingobacteriales</taxon>
        <taxon>Sphingobacteriaceae</taxon>
        <taxon>Pedobacter</taxon>
    </lineage>
</organism>
<keyword evidence="1" id="KW-0813">Transport</keyword>
<dbReference type="CDD" id="cd13922">
    <property type="entry name" value="Azurin"/>
    <property type="match status" value="1"/>
</dbReference>
<feature type="signal peptide" evidence="5">
    <location>
        <begin position="1"/>
        <end position="25"/>
    </location>
</feature>
<evidence type="ECO:0000256" key="4">
    <source>
        <dbReference type="ARBA" id="ARBA00023008"/>
    </source>
</evidence>
<dbReference type="SUPFAM" id="SSF49503">
    <property type="entry name" value="Cupredoxins"/>
    <property type="match status" value="1"/>
</dbReference>
<dbReference type="PROSITE" id="PS51257">
    <property type="entry name" value="PROKAR_LIPOPROTEIN"/>
    <property type="match status" value="1"/>
</dbReference>
<dbReference type="Proteomes" id="UP000192678">
    <property type="component" value="Unassembled WGS sequence"/>
</dbReference>